<name>A0AAV2SD47_MEGNR</name>
<evidence type="ECO:0000256" key="2">
    <source>
        <dbReference type="SAM" id="Phobius"/>
    </source>
</evidence>
<keyword evidence="2" id="KW-0812">Transmembrane</keyword>
<gene>
    <name evidence="3" type="ORF">MNOR_LOCUS35116</name>
</gene>
<organism evidence="3 4">
    <name type="scientific">Meganyctiphanes norvegica</name>
    <name type="common">Northern krill</name>
    <name type="synonym">Thysanopoda norvegica</name>
    <dbReference type="NCBI Taxonomy" id="48144"/>
    <lineage>
        <taxon>Eukaryota</taxon>
        <taxon>Metazoa</taxon>
        <taxon>Ecdysozoa</taxon>
        <taxon>Arthropoda</taxon>
        <taxon>Crustacea</taxon>
        <taxon>Multicrustacea</taxon>
        <taxon>Malacostraca</taxon>
        <taxon>Eumalacostraca</taxon>
        <taxon>Eucarida</taxon>
        <taxon>Euphausiacea</taxon>
        <taxon>Euphausiidae</taxon>
        <taxon>Meganyctiphanes</taxon>
    </lineage>
</organism>
<protein>
    <submittedName>
        <fullName evidence="3">Uncharacterized protein</fullName>
    </submittedName>
</protein>
<dbReference type="AlphaFoldDB" id="A0AAV2SD47"/>
<keyword evidence="2" id="KW-1133">Transmembrane helix</keyword>
<comment type="caution">
    <text evidence="3">The sequence shown here is derived from an EMBL/GenBank/DDBJ whole genome shotgun (WGS) entry which is preliminary data.</text>
</comment>
<dbReference type="Proteomes" id="UP001497623">
    <property type="component" value="Unassembled WGS sequence"/>
</dbReference>
<feature type="non-terminal residue" evidence="3">
    <location>
        <position position="1"/>
    </location>
</feature>
<dbReference type="EMBL" id="CAXKWB010057089">
    <property type="protein sequence ID" value="CAL4179200.1"/>
    <property type="molecule type" value="Genomic_DNA"/>
</dbReference>
<keyword evidence="4" id="KW-1185">Reference proteome</keyword>
<keyword evidence="2" id="KW-0472">Membrane</keyword>
<reference evidence="3 4" key="1">
    <citation type="submission" date="2024-05" db="EMBL/GenBank/DDBJ databases">
        <authorList>
            <person name="Wallberg A."/>
        </authorList>
    </citation>
    <scope>NUCLEOTIDE SEQUENCE [LARGE SCALE GENOMIC DNA]</scope>
</reference>
<feature type="region of interest" description="Disordered" evidence="1">
    <location>
        <begin position="92"/>
        <end position="112"/>
    </location>
</feature>
<sequence length="121" mass="13407">FRGSMWSGRTIVVVVQLLVVVVLVALFAFTKTDITTNIVPQFSSGNVPLAPVVGPDDIVVSLDKLMKAPITLQQDDVRLIKRIQEKYLFPPSTADYNLEHPDSDDPSMGQSRQIRNILGDK</sequence>
<accession>A0AAV2SD47</accession>
<feature type="non-terminal residue" evidence="3">
    <location>
        <position position="121"/>
    </location>
</feature>
<evidence type="ECO:0000256" key="1">
    <source>
        <dbReference type="SAM" id="MobiDB-lite"/>
    </source>
</evidence>
<evidence type="ECO:0000313" key="3">
    <source>
        <dbReference type="EMBL" id="CAL4179200.1"/>
    </source>
</evidence>
<evidence type="ECO:0000313" key="4">
    <source>
        <dbReference type="Proteomes" id="UP001497623"/>
    </source>
</evidence>
<proteinExistence type="predicted"/>
<feature type="transmembrane region" description="Helical" evidence="2">
    <location>
        <begin position="6"/>
        <end position="29"/>
    </location>
</feature>